<dbReference type="RefSeq" id="WP_146393115.1">
    <property type="nucleotide sequence ID" value="NZ_SJPK01000013.1"/>
</dbReference>
<dbReference type="AlphaFoldDB" id="A0A5C5X0D1"/>
<dbReference type="Proteomes" id="UP000318053">
    <property type="component" value="Unassembled WGS sequence"/>
</dbReference>
<dbReference type="OrthoDB" id="244835at2"/>
<evidence type="ECO:0000313" key="2">
    <source>
        <dbReference type="Proteomes" id="UP000318053"/>
    </source>
</evidence>
<proteinExistence type="predicted"/>
<reference evidence="1 2" key="1">
    <citation type="submission" date="2019-02" db="EMBL/GenBank/DDBJ databases">
        <title>Deep-cultivation of Planctomycetes and their phenomic and genomic characterization uncovers novel biology.</title>
        <authorList>
            <person name="Wiegand S."/>
            <person name="Jogler M."/>
            <person name="Boedeker C."/>
            <person name="Pinto D."/>
            <person name="Vollmers J."/>
            <person name="Rivas-Marin E."/>
            <person name="Kohn T."/>
            <person name="Peeters S.H."/>
            <person name="Heuer A."/>
            <person name="Rast P."/>
            <person name="Oberbeckmann S."/>
            <person name="Bunk B."/>
            <person name="Jeske O."/>
            <person name="Meyerdierks A."/>
            <person name="Storesund J.E."/>
            <person name="Kallscheuer N."/>
            <person name="Luecker S."/>
            <person name="Lage O.M."/>
            <person name="Pohl T."/>
            <person name="Merkel B.J."/>
            <person name="Hornburger P."/>
            <person name="Mueller R.-W."/>
            <person name="Bruemmer F."/>
            <person name="Labrenz M."/>
            <person name="Spormann A.M."/>
            <person name="Op Den Camp H."/>
            <person name="Overmann J."/>
            <person name="Amann R."/>
            <person name="Jetten M.S.M."/>
            <person name="Mascher T."/>
            <person name="Medema M.H."/>
            <person name="Devos D.P."/>
            <person name="Kaster A.-K."/>
            <person name="Ovreas L."/>
            <person name="Rohde M."/>
            <person name="Galperin M.Y."/>
            <person name="Jogler C."/>
        </authorList>
    </citation>
    <scope>NUCLEOTIDE SEQUENCE [LARGE SCALE GENOMIC DNA]</scope>
    <source>
        <strain evidence="1 2">CA85</strain>
    </source>
</reference>
<accession>A0A5C5X0D1</accession>
<evidence type="ECO:0000313" key="1">
    <source>
        <dbReference type="EMBL" id="TWT56447.1"/>
    </source>
</evidence>
<dbReference type="EMBL" id="SJPK01000013">
    <property type="protein sequence ID" value="TWT56447.1"/>
    <property type="molecule type" value="Genomic_DNA"/>
</dbReference>
<sequence>MSAVPMSLFHYWQRILLSGVRPNSVIQDFDQTLTTTRKCVESLDVIAAALGAKHDVDVAANVVDQILEDQVENLVTAMQRVTEAMFAELPTASTFKVDTNLFQRVDDASNKWRDATHSGYDDILASGQLDFLKIMVQRRHKIGHRQGIVDQKYVEKSGDRTFVPGNG</sequence>
<gene>
    <name evidence="1" type="ORF">CA85_42600</name>
</gene>
<protein>
    <submittedName>
        <fullName evidence="1">Uncharacterized protein</fullName>
    </submittedName>
</protein>
<name>A0A5C5X0D1_9BACT</name>
<organism evidence="1 2">
    <name type="scientific">Allorhodopirellula solitaria</name>
    <dbReference type="NCBI Taxonomy" id="2527987"/>
    <lineage>
        <taxon>Bacteria</taxon>
        <taxon>Pseudomonadati</taxon>
        <taxon>Planctomycetota</taxon>
        <taxon>Planctomycetia</taxon>
        <taxon>Pirellulales</taxon>
        <taxon>Pirellulaceae</taxon>
        <taxon>Allorhodopirellula</taxon>
    </lineage>
</organism>
<keyword evidence="2" id="KW-1185">Reference proteome</keyword>
<comment type="caution">
    <text evidence="1">The sequence shown here is derived from an EMBL/GenBank/DDBJ whole genome shotgun (WGS) entry which is preliminary data.</text>
</comment>